<proteinExistence type="predicted"/>
<keyword evidence="2" id="KW-1185">Reference proteome</keyword>
<organism evidence="1 2">
    <name type="scientific">Pomacea canaliculata</name>
    <name type="common">Golden apple snail</name>
    <dbReference type="NCBI Taxonomy" id="400727"/>
    <lineage>
        <taxon>Eukaryota</taxon>
        <taxon>Metazoa</taxon>
        <taxon>Spiralia</taxon>
        <taxon>Lophotrochozoa</taxon>
        <taxon>Mollusca</taxon>
        <taxon>Gastropoda</taxon>
        <taxon>Caenogastropoda</taxon>
        <taxon>Architaenioglossa</taxon>
        <taxon>Ampullarioidea</taxon>
        <taxon>Ampullariidae</taxon>
        <taxon>Pomacea</taxon>
    </lineage>
</organism>
<evidence type="ECO:0000313" key="1">
    <source>
        <dbReference type="EMBL" id="PVD20211.1"/>
    </source>
</evidence>
<dbReference type="Proteomes" id="UP000245119">
    <property type="component" value="Linkage Group LG13"/>
</dbReference>
<name>A0A2T7NGB4_POMCA</name>
<reference evidence="1 2" key="1">
    <citation type="submission" date="2018-04" db="EMBL/GenBank/DDBJ databases">
        <title>The genome of golden apple snail Pomacea canaliculata provides insight into stress tolerance and invasive adaptation.</title>
        <authorList>
            <person name="Liu C."/>
            <person name="Liu B."/>
            <person name="Ren Y."/>
            <person name="Zhang Y."/>
            <person name="Wang H."/>
            <person name="Li S."/>
            <person name="Jiang F."/>
            <person name="Yin L."/>
            <person name="Zhang G."/>
            <person name="Qian W."/>
            <person name="Fan W."/>
        </authorList>
    </citation>
    <scope>NUCLEOTIDE SEQUENCE [LARGE SCALE GENOMIC DNA]</scope>
    <source>
        <strain evidence="1">SZHN2017</strain>
        <tissue evidence="1">Muscle</tissue>
    </source>
</reference>
<comment type="caution">
    <text evidence="1">The sequence shown here is derived from an EMBL/GenBank/DDBJ whole genome shotgun (WGS) entry which is preliminary data.</text>
</comment>
<dbReference type="AlphaFoldDB" id="A0A2T7NGB4"/>
<sequence>MSAIDVMKLDDDQWERYITSAESHPPTWLLASVAGINRNHPGVDRVLVFPPLKFLNKEREKEKVHEAKVIIAFLTRTTSLCEPLVAAVGGCGKHHLQGRCSGGGLY</sequence>
<accession>A0A2T7NGB4</accession>
<dbReference type="EMBL" id="PZQS01000013">
    <property type="protein sequence ID" value="PVD20211.1"/>
    <property type="molecule type" value="Genomic_DNA"/>
</dbReference>
<gene>
    <name evidence="1" type="ORF">C0Q70_20707</name>
</gene>
<protein>
    <submittedName>
        <fullName evidence="1">Uncharacterized protein</fullName>
    </submittedName>
</protein>
<evidence type="ECO:0000313" key="2">
    <source>
        <dbReference type="Proteomes" id="UP000245119"/>
    </source>
</evidence>